<feature type="region of interest" description="Disordered" evidence="1">
    <location>
        <begin position="51"/>
        <end position="70"/>
    </location>
</feature>
<dbReference type="AlphaFoldDB" id="A0AAV6SFZ1"/>
<dbReference type="Proteomes" id="UP000693946">
    <property type="component" value="Linkage Group LG13"/>
</dbReference>
<gene>
    <name evidence="2" type="ORF">JOB18_017165</name>
</gene>
<accession>A0AAV6SFZ1</accession>
<evidence type="ECO:0000313" key="2">
    <source>
        <dbReference type="EMBL" id="KAG7515848.1"/>
    </source>
</evidence>
<evidence type="ECO:0000256" key="1">
    <source>
        <dbReference type="SAM" id="MobiDB-lite"/>
    </source>
</evidence>
<name>A0AAV6SFZ1_SOLSE</name>
<keyword evidence="3" id="KW-1185">Reference proteome</keyword>
<dbReference type="EMBL" id="JAGKHQ010000005">
    <property type="protein sequence ID" value="KAG7515848.1"/>
    <property type="molecule type" value="Genomic_DNA"/>
</dbReference>
<sequence>MFPVTTHTKEAKLHSAGLQPNQTNKPIIQPLIPPHSLIVLLLAGKQTVRLHGRHKKDSPRFSIHSDNKDRRHKARDLFKLNVSCPQSGYFSTLSSHDTG</sequence>
<evidence type="ECO:0000313" key="3">
    <source>
        <dbReference type="Proteomes" id="UP000693946"/>
    </source>
</evidence>
<feature type="region of interest" description="Disordered" evidence="1">
    <location>
        <begin position="1"/>
        <end position="27"/>
    </location>
</feature>
<organism evidence="2 3">
    <name type="scientific">Solea senegalensis</name>
    <name type="common">Senegalese sole</name>
    <dbReference type="NCBI Taxonomy" id="28829"/>
    <lineage>
        <taxon>Eukaryota</taxon>
        <taxon>Metazoa</taxon>
        <taxon>Chordata</taxon>
        <taxon>Craniata</taxon>
        <taxon>Vertebrata</taxon>
        <taxon>Euteleostomi</taxon>
        <taxon>Actinopterygii</taxon>
        <taxon>Neopterygii</taxon>
        <taxon>Teleostei</taxon>
        <taxon>Neoteleostei</taxon>
        <taxon>Acanthomorphata</taxon>
        <taxon>Carangaria</taxon>
        <taxon>Pleuronectiformes</taxon>
        <taxon>Pleuronectoidei</taxon>
        <taxon>Soleidae</taxon>
        <taxon>Solea</taxon>
    </lineage>
</organism>
<protein>
    <submittedName>
        <fullName evidence="2">Uncharacterized protein</fullName>
    </submittedName>
</protein>
<proteinExistence type="predicted"/>
<reference evidence="2 3" key="1">
    <citation type="journal article" date="2021" name="Sci. Rep.">
        <title>Chromosome anchoring in Senegalese sole (Solea senegalensis) reveals sex-associated markers and genome rearrangements in flatfish.</title>
        <authorList>
            <person name="Guerrero-Cozar I."/>
            <person name="Gomez-Garrido J."/>
            <person name="Berbel C."/>
            <person name="Martinez-Blanch J.F."/>
            <person name="Alioto T."/>
            <person name="Claros M.G."/>
            <person name="Gagnaire P.A."/>
            <person name="Manchado M."/>
        </authorList>
    </citation>
    <scope>NUCLEOTIDE SEQUENCE [LARGE SCALE GENOMIC DNA]</scope>
    <source>
        <strain evidence="2">Sse05_10M</strain>
    </source>
</reference>
<comment type="caution">
    <text evidence="2">The sequence shown here is derived from an EMBL/GenBank/DDBJ whole genome shotgun (WGS) entry which is preliminary data.</text>
</comment>